<feature type="transmembrane region" description="Helical" evidence="7">
    <location>
        <begin position="155"/>
        <end position="173"/>
    </location>
</feature>
<keyword evidence="6 7" id="KW-0472">Membrane</keyword>
<dbReference type="EMBL" id="CP021416">
    <property type="protein sequence ID" value="ARU49149.1"/>
    <property type="molecule type" value="Genomic_DNA"/>
</dbReference>
<feature type="transmembrane region" description="Helical" evidence="7">
    <location>
        <begin position="66"/>
        <end position="83"/>
    </location>
</feature>
<feature type="transmembrane region" description="Helical" evidence="7">
    <location>
        <begin position="133"/>
        <end position="149"/>
    </location>
</feature>
<evidence type="ECO:0000256" key="6">
    <source>
        <dbReference type="ARBA" id="ARBA00023136"/>
    </source>
</evidence>
<accession>A0A1Y0HM00</accession>
<dbReference type="RefSeq" id="WP_087438940.1">
    <property type="nucleotide sequence ID" value="NZ_CP021416.1"/>
</dbReference>
<comment type="subcellular location">
    <subcellularLocation>
        <location evidence="1">Membrane</location>
        <topology evidence="1">Multi-pass membrane protein</topology>
    </subcellularLocation>
</comment>
<dbReference type="InterPro" id="IPR022837">
    <property type="entry name" value="MsrQ-like"/>
</dbReference>
<keyword evidence="5" id="KW-0408">Iron</keyword>
<dbReference type="GO" id="GO:0020037">
    <property type="term" value="F:heme binding"/>
    <property type="evidence" value="ECO:0007669"/>
    <property type="project" value="TreeGrafter"/>
</dbReference>
<dbReference type="GO" id="GO:0010181">
    <property type="term" value="F:FMN binding"/>
    <property type="evidence" value="ECO:0007669"/>
    <property type="project" value="TreeGrafter"/>
</dbReference>
<feature type="transmembrane region" description="Helical" evidence="7">
    <location>
        <begin position="103"/>
        <end position="121"/>
    </location>
</feature>
<dbReference type="PANTHER" id="PTHR36964:SF1">
    <property type="entry name" value="PROTEIN-METHIONINE-SULFOXIDE REDUCTASE HEME-BINDING SUBUNIT MSRQ"/>
    <property type="match status" value="1"/>
</dbReference>
<evidence type="ECO:0000313" key="9">
    <source>
        <dbReference type="EMBL" id="ARU49149.1"/>
    </source>
</evidence>
<dbReference type="PANTHER" id="PTHR36964">
    <property type="entry name" value="PROTEIN-METHIONINE-SULFOXIDE REDUCTASE HEME-BINDING SUBUNIT MSRQ"/>
    <property type="match status" value="1"/>
</dbReference>
<evidence type="ECO:0000256" key="5">
    <source>
        <dbReference type="ARBA" id="ARBA00023004"/>
    </source>
</evidence>
<dbReference type="KEGG" id="suls:Sdiek1_1990"/>
<dbReference type="InterPro" id="IPR013130">
    <property type="entry name" value="Fe3_Rdtase_TM_dom"/>
</dbReference>
<dbReference type="GO" id="GO:0016679">
    <property type="term" value="F:oxidoreductase activity, acting on diphenols and related substances as donors"/>
    <property type="evidence" value="ECO:0007669"/>
    <property type="project" value="TreeGrafter"/>
</dbReference>
<dbReference type="Pfam" id="PF01794">
    <property type="entry name" value="Ferric_reduct"/>
    <property type="match status" value="1"/>
</dbReference>
<keyword evidence="2" id="KW-0813">Transport</keyword>
<sequence length="186" mass="21114">MKIFLVLLALLPLGIAYYRLDNAIDPIKMLYTTTGVGAITLLLLSLIPSTCKRVCGLNWLRYRKTIGLLSFFYVLLHVSVFVILDSELDFVTIFEKSLKKPFIYVGVIAFIILLFMALTSFKKLFATFSKYHKMVYVALALALLHSFWAQKVAGVFEYSMVAIGVVLLGERIWAWKALHVNNATHQ</sequence>
<dbReference type="AlphaFoldDB" id="A0A1Y0HM00"/>
<evidence type="ECO:0000256" key="4">
    <source>
        <dbReference type="ARBA" id="ARBA00022989"/>
    </source>
</evidence>
<reference evidence="10" key="1">
    <citation type="submission" date="2017-05" db="EMBL/GenBank/DDBJ databases">
        <title>Dechlorination kinetics govern the competition between two new strains of the genus Sulfurospirillum.</title>
        <authorList>
            <person name="Buttet G.F."/>
            <person name="Murray A.M."/>
            <person name="Goris T."/>
            <person name="Burion M."/>
            <person name="Lin B."/>
            <person name="Rolle M."/>
            <person name="Maillard J."/>
        </authorList>
    </citation>
    <scope>NUCLEOTIDE SEQUENCE [LARGE SCALE GENOMIC DNA]</scope>
    <source>
        <strain evidence="10">SL2-1</strain>
    </source>
</reference>
<proteinExistence type="predicted"/>
<evidence type="ECO:0000256" key="2">
    <source>
        <dbReference type="ARBA" id="ARBA00022448"/>
    </source>
</evidence>
<feature type="transmembrane region" description="Helical" evidence="7">
    <location>
        <begin position="26"/>
        <end position="46"/>
    </location>
</feature>
<feature type="domain" description="Ferric oxidoreductase" evidence="8">
    <location>
        <begin position="34"/>
        <end position="142"/>
    </location>
</feature>
<evidence type="ECO:0000256" key="7">
    <source>
        <dbReference type="SAM" id="Phobius"/>
    </source>
</evidence>
<evidence type="ECO:0000313" key="10">
    <source>
        <dbReference type="Proteomes" id="UP000196005"/>
    </source>
</evidence>
<evidence type="ECO:0000256" key="1">
    <source>
        <dbReference type="ARBA" id="ARBA00004141"/>
    </source>
</evidence>
<dbReference type="OrthoDB" id="9788328at2"/>
<evidence type="ECO:0000259" key="8">
    <source>
        <dbReference type="Pfam" id="PF01794"/>
    </source>
</evidence>
<keyword evidence="4 7" id="KW-1133">Transmembrane helix</keyword>
<name>A0A1Y0HM00_9BACT</name>
<dbReference type="Proteomes" id="UP000196005">
    <property type="component" value="Chromosome"/>
</dbReference>
<evidence type="ECO:0000256" key="3">
    <source>
        <dbReference type="ARBA" id="ARBA00022692"/>
    </source>
</evidence>
<protein>
    <submittedName>
        <fullName evidence="9">Protein-methionine-sulfoxide reductase heme-binding subunit MsrQ</fullName>
    </submittedName>
</protein>
<organism evidence="9 10">
    <name type="scientific">Sulfurospirillum diekertiae</name>
    <dbReference type="NCBI Taxonomy" id="1854492"/>
    <lineage>
        <taxon>Bacteria</taxon>
        <taxon>Pseudomonadati</taxon>
        <taxon>Campylobacterota</taxon>
        <taxon>Epsilonproteobacteria</taxon>
        <taxon>Campylobacterales</taxon>
        <taxon>Sulfurospirillaceae</taxon>
        <taxon>Sulfurospirillum</taxon>
    </lineage>
</organism>
<gene>
    <name evidence="9" type="ORF">Sdiek1_1990</name>
</gene>
<dbReference type="GO" id="GO:0005886">
    <property type="term" value="C:plasma membrane"/>
    <property type="evidence" value="ECO:0007669"/>
    <property type="project" value="TreeGrafter"/>
</dbReference>
<keyword evidence="10" id="KW-1185">Reference proteome</keyword>
<keyword evidence="3 7" id="KW-0812">Transmembrane</keyword>